<name>A0A2S8FG03_9BACT</name>
<evidence type="ECO:0000313" key="4">
    <source>
        <dbReference type="Proteomes" id="UP000240009"/>
    </source>
</evidence>
<keyword evidence="1" id="KW-0812">Transmembrane</keyword>
<feature type="transmembrane region" description="Helical" evidence="1">
    <location>
        <begin position="128"/>
        <end position="151"/>
    </location>
</feature>
<evidence type="ECO:0000259" key="2">
    <source>
        <dbReference type="Pfam" id="PF12158"/>
    </source>
</evidence>
<evidence type="ECO:0000313" key="3">
    <source>
        <dbReference type="EMBL" id="PQO31099.1"/>
    </source>
</evidence>
<feature type="domain" description="DUF3592" evidence="2">
    <location>
        <begin position="40"/>
        <end position="125"/>
    </location>
</feature>
<reference evidence="3 4" key="1">
    <citation type="submission" date="2018-02" db="EMBL/GenBank/DDBJ databases">
        <title>Comparative genomes isolates from brazilian mangrove.</title>
        <authorList>
            <person name="Araujo J.E."/>
            <person name="Taketani R.G."/>
            <person name="Silva M.C.P."/>
            <person name="Loureco M.V."/>
            <person name="Andreote F.D."/>
        </authorList>
    </citation>
    <scope>NUCLEOTIDE SEQUENCE [LARGE SCALE GENOMIC DNA]</scope>
    <source>
        <strain evidence="3 4">HEX-2 MGV</strain>
    </source>
</reference>
<dbReference type="Proteomes" id="UP000240009">
    <property type="component" value="Unassembled WGS sequence"/>
</dbReference>
<dbReference type="OrthoDB" id="288905at2"/>
<protein>
    <recommendedName>
        <fullName evidence="2">DUF3592 domain-containing protein</fullName>
    </recommendedName>
</protein>
<dbReference type="AlphaFoldDB" id="A0A2S8FG03"/>
<evidence type="ECO:0000256" key="1">
    <source>
        <dbReference type="SAM" id="Phobius"/>
    </source>
</evidence>
<keyword evidence="1" id="KW-0472">Membrane</keyword>
<comment type="caution">
    <text evidence="3">The sequence shown here is derived from an EMBL/GenBank/DDBJ whole genome shotgun (WGS) entry which is preliminary data.</text>
</comment>
<keyword evidence="1" id="KW-1133">Transmembrane helix</keyword>
<gene>
    <name evidence="3" type="ORF">C5Y96_12130</name>
</gene>
<dbReference type="EMBL" id="PUIA01000037">
    <property type="protein sequence ID" value="PQO31099.1"/>
    <property type="molecule type" value="Genomic_DNA"/>
</dbReference>
<dbReference type="RefSeq" id="WP_105353561.1">
    <property type="nucleotide sequence ID" value="NZ_PUIA01000037.1"/>
</dbReference>
<dbReference type="InterPro" id="IPR021994">
    <property type="entry name" value="DUF3592"/>
</dbReference>
<sequence>MSKLFTSLIVLLFVGFGVAFLGYGIYQLDQASRTTQWPAVRGEILECKLRSHTHDHKETWACYVKYAYDIDGQIHEGDRIAYGYGGTNNKKMHSNLQKKLSRSRYVRVYFDPGNPGESTLATGIHRSAYMPVLFGGAWLAFCGGIFSLIYFGGSIKKIPERLARINHRSLNLVH</sequence>
<proteinExistence type="predicted"/>
<accession>A0A2S8FG03</accession>
<dbReference type="Pfam" id="PF12158">
    <property type="entry name" value="DUF3592"/>
    <property type="match status" value="1"/>
</dbReference>
<organism evidence="3 4">
    <name type="scientific">Blastopirellula marina</name>
    <dbReference type="NCBI Taxonomy" id="124"/>
    <lineage>
        <taxon>Bacteria</taxon>
        <taxon>Pseudomonadati</taxon>
        <taxon>Planctomycetota</taxon>
        <taxon>Planctomycetia</taxon>
        <taxon>Pirellulales</taxon>
        <taxon>Pirellulaceae</taxon>
        <taxon>Blastopirellula</taxon>
    </lineage>
</organism>